<dbReference type="Proteomes" id="UP000182975">
    <property type="component" value="Unassembled WGS sequence"/>
</dbReference>
<comment type="similarity">
    <text evidence="1">Belongs to the LysR transcriptional regulatory family.</text>
</comment>
<dbReference type="SUPFAM" id="SSF46785">
    <property type="entry name" value="Winged helix' DNA-binding domain"/>
    <property type="match status" value="1"/>
</dbReference>
<proteinExistence type="inferred from homology"/>
<dbReference type="Pfam" id="PF03466">
    <property type="entry name" value="LysR_substrate"/>
    <property type="match status" value="1"/>
</dbReference>
<feature type="domain" description="HTH lysR-type" evidence="5">
    <location>
        <begin position="1"/>
        <end position="58"/>
    </location>
</feature>
<dbReference type="InterPro" id="IPR005119">
    <property type="entry name" value="LysR_subst-bd"/>
</dbReference>
<dbReference type="SUPFAM" id="SSF53850">
    <property type="entry name" value="Periplasmic binding protein-like II"/>
    <property type="match status" value="1"/>
</dbReference>
<accession>A0A172RXN3</accession>
<evidence type="ECO:0000256" key="4">
    <source>
        <dbReference type="ARBA" id="ARBA00023163"/>
    </source>
</evidence>
<dbReference type="GO" id="GO:0032993">
    <property type="term" value="C:protein-DNA complex"/>
    <property type="evidence" value="ECO:0007669"/>
    <property type="project" value="TreeGrafter"/>
</dbReference>
<dbReference type="EMBL" id="FOEC01000007">
    <property type="protein sequence ID" value="SEO80200.1"/>
    <property type="molecule type" value="Genomic_DNA"/>
</dbReference>
<dbReference type="PROSITE" id="PS50931">
    <property type="entry name" value="HTH_LYSR"/>
    <property type="match status" value="1"/>
</dbReference>
<dbReference type="STRING" id="79604.AAY81_04315"/>
<keyword evidence="4" id="KW-0804">Transcription</keyword>
<keyword evidence="2" id="KW-0805">Transcription regulation</keyword>
<dbReference type="InterPro" id="IPR000847">
    <property type="entry name" value="LysR_HTH_N"/>
</dbReference>
<sequence>MDIRQLEYYSTLVRKGSFTRAADELFVTRQALSKAVKNLEHELGDRLVIVRNGRVQPTEVGSNLYAEAAPVIDSYRKLECRFVPHTDSRPRVTPLSIALGHGSLFSLPDGYFELFRSSHPNVRLSVEEMPTESVLDAVLDSEADIGIVGSTPDYLSGFEYKLLVKTGLFLSVPRDNELARKERLTIQDVDGQPFVTFGKRNHLHRFFSEECKGAGVYPDILLTTSDSEMLIQSAQSSEALYFCFAEVADIQAEYGRVVRPLDTPSRSSFGTYAIIRKELPAASSAKLFWDWAE</sequence>
<keyword evidence="7" id="KW-1185">Reference proteome</keyword>
<dbReference type="RefSeq" id="WP_066661808.1">
    <property type="nucleotide sequence ID" value="NZ_CP011402.1"/>
</dbReference>
<dbReference type="GO" id="GO:0003700">
    <property type="term" value="F:DNA-binding transcription factor activity"/>
    <property type="evidence" value="ECO:0007669"/>
    <property type="project" value="InterPro"/>
</dbReference>
<evidence type="ECO:0000259" key="5">
    <source>
        <dbReference type="PROSITE" id="PS50931"/>
    </source>
</evidence>
<evidence type="ECO:0000256" key="2">
    <source>
        <dbReference type="ARBA" id="ARBA00023015"/>
    </source>
</evidence>
<evidence type="ECO:0000256" key="3">
    <source>
        <dbReference type="ARBA" id="ARBA00023125"/>
    </source>
</evidence>
<dbReference type="InterPro" id="IPR036390">
    <property type="entry name" value="WH_DNA-bd_sf"/>
</dbReference>
<dbReference type="Gene3D" id="3.40.190.290">
    <property type="match status" value="1"/>
</dbReference>
<keyword evidence="3 6" id="KW-0238">DNA-binding</keyword>
<dbReference type="InterPro" id="IPR036388">
    <property type="entry name" value="WH-like_DNA-bd_sf"/>
</dbReference>
<reference evidence="7" key="1">
    <citation type="submission" date="2016-10" db="EMBL/GenBank/DDBJ databases">
        <authorList>
            <person name="Varghese N."/>
        </authorList>
    </citation>
    <scope>NUCLEOTIDE SEQUENCE [LARGE SCALE GENOMIC DNA]</scope>
    <source>
        <strain evidence="7">DSM 21843</strain>
    </source>
</reference>
<dbReference type="AlphaFoldDB" id="A0A172RXN3"/>
<dbReference type="KEGG" id="ddt:AAY81_04315"/>
<name>A0A172RXN3_9ACTN</name>
<evidence type="ECO:0000256" key="1">
    <source>
        <dbReference type="ARBA" id="ARBA00009437"/>
    </source>
</evidence>
<evidence type="ECO:0000313" key="6">
    <source>
        <dbReference type="EMBL" id="SEO80200.1"/>
    </source>
</evidence>
<dbReference type="PANTHER" id="PTHR30346:SF28">
    <property type="entry name" value="HTH-TYPE TRANSCRIPTIONAL REGULATOR CYNR"/>
    <property type="match status" value="1"/>
</dbReference>
<protein>
    <submittedName>
        <fullName evidence="6">DNA-binding transcriptional regulator, LysR family</fullName>
    </submittedName>
</protein>
<gene>
    <name evidence="6" type="ORF">SAMN02910314_01246</name>
</gene>
<dbReference type="Gene3D" id="1.10.10.10">
    <property type="entry name" value="Winged helix-like DNA-binding domain superfamily/Winged helix DNA-binding domain"/>
    <property type="match status" value="1"/>
</dbReference>
<dbReference type="Pfam" id="PF00126">
    <property type="entry name" value="HTH_1"/>
    <property type="match status" value="1"/>
</dbReference>
<dbReference type="PANTHER" id="PTHR30346">
    <property type="entry name" value="TRANSCRIPTIONAL DUAL REGULATOR HCAR-RELATED"/>
    <property type="match status" value="1"/>
</dbReference>
<evidence type="ECO:0000313" key="7">
    <source>
        <dbReference type="Proteomes" id="UP000182975"/>
    </source>
</evidence>
<dbReference type="GO" id="GO:0003677">
    <property type="term" value="F:DNA binding"/>
    <property type="evidence" value="ECO:0007669"/>
    <property type="project" value="UniProtKB-KW"/>
</dbReference>
<organism evidence="6 7">
    <name type="scientific">Denitrobacterium detoxificans</name>
    <dbReference type="NCBI Taxonomy" id="79604"/>
    <lineage>
        <taxon>Bacteria</taxon>
        <taxon>Bacillati</taxon>
        <taxon>Actinomycetota</taxon>
        <taxon>Coriobacteriia</taxon>
        <taxon>Eggerthellales</taxon>
        <taxon>Eggerthellaceae</taxon>
        <taxon>Denitrobacterium</taxon>
    </lineage>
</organism>
<dbReference type="CDD" id="cd05466">
    <property type="entry name" value="PBP2_LTTR_substrate"/>
    <property type="match status" value="1"/>
</dbReference>